<gene>
    <name evidence="1" type="ORF">NCTC9183_03822</name>
</gene>
<sequence>MERRYRDDILESDRRIFSALMNYSNLFKDSNQDWIKIKTVERFQDSIAKYSREKINVFESLYEEGYYLTQIGEFELPKINTTEIYPTIQSFVDKFLNETFPYIERCSKKKIELAIKYADELKGSEFGVPYQITGMINNAKEYLINLGKVKELMITLNNSSSYYPSTVSDNEAPLRVDTILQTIYRVGQAFTQNPQSYSKLGEEELRSIISVSLRSIPGIDVTDEAVNRAGKVDIRIYDSGSDRIRLITECKIWTGEGAVAPAVNQLLGYITSDNLHACLIFFVKNKEFLNVLNTAERVISEHVNCICKIDGLNNQWIEYRFRKIDDEYQYFNMNVIFFHIPNIK</sequence>
<dbReference type="EMBL" id="CABDVL010000003">
    <property type="protein sequence ID" value="VTM56016.1"/>
    <property type="molecule type" value="Genomic_DNA"/>
</dbReference>
<reference evidence="1" key="1">
    <citation type="submission" date="2019-04" db="EMBL/GenBank/DDBJ databases">
        <authorList>
            <consortium name="Pathogen Informatics"/>
        </authorList>
    </citation>
    <scope>NUCLEOTIDE SEQUENCE</scope>
    <source>
        <strain evidence="1">NCTC9183</strain>
    </source>
</reference>
<dbReference type="RefSeq" id="WP_128317966.1">
    <property type="nucleotide sequence ID" value="NZ_BILQ01000008.1"/>
</dbReference>
<evidence type="ECO:0000313" key="1">
    <source>
        <dbReference type="EMBL" id="VTM56016.1"/>
    </source>
</evidence>
<accession>A0A4P0Y856</accession>
<name>A0A4P0Y856_KLEPN</name>
<proteinExistence type="predicted"/>
<protein>
    <submittedName>
        <fullName evidence="1">Uncharacterized protein</fullName>
    </submittedName>
</protein>
<dbReference type="Proteomes" id="UP000507695">
    <property type="component" value="Unassembled WGS sequence"/>
</dbReference>
<dbReference type="AlphaFoldDB" id="A0A4P0Y856"/>
<organism evidence="1">
    <name type="scientific">Klebsiella pneumoniae</name>
    <dbReference type="NCBI Taxonomy" id="573"/>
    <lineage>
        <taxon>Bacteria</taxon>
        <taxon>Pseudomonadati</taxon>
        <taxon>Pseudomonadota</taxon>
        <taxon>Gammaproteobacteria</taxon>
        <taxon>Enterobacterales</taxon>
        <taxon>Enterobacteriaceae</taxon>
        <taxon>Klebsiella/Raoultella group</taxon>
        <taxon>Klebsiella</taxon>
        <taxon>Klebsiella pneumoniae complex</taxon>
    </lineage>
</organism>